<dbReference type="InterPro" id="IPR008909">
    <property type="entry name" value="DALR_anticod-bd"/>
</dbReference>
<dbReference type="SUPFAM" id="SSF47323">
    <property type="entry name" value="Anticodon-binding domain of a subclass of class I aminoacyl-tRNA synthetases"/>
    <property type="match status" value="1"/>
</dbReference>
<feature type="domain" description="DALR anticodon binding" evidence="2">
    <location>
        <begin position="19"/>
        <end position="154"/>
    </location>
</feature>
<dbReference type="GO" id="GO:0106217">
    <property type="term" value="P:tRNA C3-cytosine methylation"/>
    <property type="evidence" value="ECO:0007669"/>
    <property type="project" value="TreeGrafter"/>
</dbReference>
<dbReference type="PANTHER" id="PTHR16043">
    <property type="entry name" value="DALRD3 PROTEIN"/>
    <property type="match status" value="1"/>
</dbReference>
<accession>A0A2S2PCN7</accession>
<dbReference type="GO" id="GO:0006420">
    <property type="term" value="P:arginyl-tRNA aminoacylation"/>
    <property type="evidence" value="ECO:0007669"/>
    <property type="project" value="InterPro"/>
</dbReference>
<dbReference type="SMART" id="SM00836">
    <property type="entry name" value="DALR_1"/>
    <property type="match status" value="1"/>
</dbReference>
<dbReference type="Pfam" id="PF05746">
    <property type="entry name" value="DALR_1"/>
    <property type="match status" value="1"/>
</dbReference>
<feature type="transmembrane region" description="Helical" evidence="1">
    <location>
        <begin position="6"/>
        <end position="23"/>
    </location>
</feature>
<keyword evidence="1" id="KW-0472">Membrane</keyword>
<dbReference type="PANTHER" id="PTHR16043:SF1">
    <property type="entry name" value="DALR ANTICODON-BINDING DOMAIN-CONTAINING PROTEIN 3"/>
    <property type="match status" value="1"/>
</dbReference>
<dbReference type="GO" id="GO:0005524">
    <property type="term" value="F:ATP binding"/>
    <property type="evidence" value="ECO:0007669"/>
    <property type="project" value="InterPro"/>
</dbReference>
<dbReference type="Gene3D" id="1.10.730.10">
    <property type="entry name" value="Isoleucyl-tRNA Synthetase, Domain 1"/>
    <property type="match status" value="1"/>
</dbReference>
<proteinExistence type="predicted"/>
<gene>
    <name evidence="3" type="primary">Dalrd3_0</name>
    <name evidence="3" type="ORF">g.97891</name>
</gene>
<evidence type="ECO:0000313" key="3">
    <source>
        <dbReference type="EMBL" id="MBY26958.1"/>
    </source>
</evidence>
<reference evidence="3" key="1">
    <citation type="submission" date="2018-04" db="EMBL/GenBank/DDBJ databases">
        <title>Transcriptome of Schizaphis graminum biotype I.</title>
        <authorList>
            <person name="Scully E.D."/>
            <person name="Geib S.M."/>
            <person name="Palmer N.A."/>
            <person name="Koch K."/>
            <person name="Bradshaw J."/>
            <person name="Heng-Moss T."/>
            <person name="Sarath G."/>
        </authorList>
    </citation>
    <scope>NUCLEOTIDE SEQUENCE</scope>
</reference>
<name>A0A2S2PCN7_SCHGA</name>
<dbReference type="AlphaFoldDB" id="A0A2S2PCN7"/>
<keyword evidence="1" id="KW-1133">Transmembrane helix</keyword>
<dbReference type="GO" id="GO:0000049">
    <property type="term" value="F:tRNA binding"/>
    <property type="evidence" value="ECO:0007669"/>
    <property type="project" value="TreeGrafter"/>
</dbReference>
<evidence type="ECO:0000256" key="1">
    <source>
        <dbReference type="SAM" id="Phobius"/>
    </source>
</evidence>
<dbReference type="GO" id="GO:0004814">
    <property type="term" value="F:arginine-tRNA ligase activity"/>
    <property type="evidence" value="ECO:0007669"/>
    <property type="project" value="InterPro"/>
</dbReference>
<dbReference type="InterPro" id="IPR009080">
    <property type="entry name" value="tRNAsynth_Ia_anticodon-bd"/>
</dbReference>
<keyword evidence="1" id="KW-0812">Transmembrane</keyword>
<sequence length="154" mass="17904">MYILIFNLFLTLILGGIFIMYNYSRLCQVWEAYEKGVIENFYESLPDICSVNFGLLTSNEEWLLILNHLSMYPLVIQQSVKHLLSASVDVHRLCKFLMEMSSAVSLFYHRHHILSDPISSLLPLMHARLYLVKASIQVYENVFQLLGIDAVREM</sequence>
<evidence type="ECO:0000259" key="2">
    <source>
        <dbReference type="SMART" id="SM00836"/>
    </source>
</evidence>
<organism evidence="3">
    <name type="scientific">Schizaphis graminum</name>
    <name type="common">Green bug aphid</name>
    <dbReference type="NCBI Taxonomy" id="13262"/>
    <lineage>
        <taxon>Eukaryota</taxon>
        <taxon>Metazoa</taxon>
        <taxon>Ecdysozoa</taxon>
        <taxon>Arthropoda</taxon>
        <taxon>Hexapoda</taxon>
        <taxon>Insecta</taxon>
        <taxon>Pterygota</taxon>
        <taxon>Neoptera</taxon>
        <taxon>Paraneoptera</taxon>
        <taxon>Hemiptera</taxon>
        <taxon>Sternorrhyncha</taxon>
        <taxon>Aphidomorpha</taxon>
        <taxon>Aphidoidea</taxon>
        <taxon>Aphididae</taxon>
        <taxon>Aphidini</taxon>
        <taxon>Schizaphis</taxon>
    </lineage>
</organism>
<dbReference type="InterPro" id="IPR037380">
    <property type="entry name" value="DALRD3"/>
</dbReference>
<dbReference type="EMBL" id="GGMR01014339">
    <property type="protein sequence ID" value="MBY26958.1"/>
    <property type="molecule type" value="Transcribed_RNA"/>
</dbReference>
<protein>
    <submittedName>
        <fullName evidence="3">DALR anticodon-binding domain-containing protein 3</fullName>
    </submittedName>
</protein>